<proteinExistence type="predicted"/>
<keyword evidence="2" id="KW-1185">Reference proteome</keyword>
<accession>A0ABQ5Y6L1</accession>
<dbReference type="Proteomes" id="UP001156669">
    <property type="component" value="Unassembled WGS sequence"/>
</dbReference>
<gene>
    <name evidence="1" type="ORF">GCM10007906_41590</name>
</gene>
<dbReference type="EMBL" id="BSOE01000058">
    <property type="protein sequence ID" value="GLR06571.1"/>
    <property type="molecule type" value="Genomic_DNA"/>
</dbReference>
<evidence type="ECO:0000313" key="2">
    <source>
        <dbReference type="Proteomes" id="UP001156669"/>
    </source>
</evidence>
<reference evidence="2" key="1">
    <citation type="journal article" date="2019" name="Int. J. Syst. Evol. Microbiol.">
        <title>The Global Catalogue of Microorganisms (GCM) 10K type strain sequencing project: providing services to taxonomists for standard genome sequencing and annotation.</title>
        <authorList>
            <consortium name="The Broad Institute Genomics Platform"/>
            <consortium name="The Broad Institute Genome Sequencing Center for Infectious Disease"/>
            <person name="Wu L."/>
            <person name="Ma J."/>
        </authorList>
    </citation>
    <scope>NUCLEOTIDE SEQUENCE [LARGE SCALE GENOMIC DNA]</scope>
    <source>
        <strain evidence="2">NBRC 110633</strain>
    </source>
</reference>
<organism evidence="1 2">
    <name type="scientific">Vibrio hyugaensis</name>
    <dbReference type="NCBI Taxonomy" id="1534743"/>
    <lineage>
        <taxon>Bacteria</taxon>
        <taxon>Pseudomonadati</taxon>
        <taxon>Pseudomonadota</taxon>
        <taxon>Gammaproteobacteria</taxon>
        <taxon>Vibrionales</taxon>
        <taxon>Vibrionaceae</taxon>
        <taxon>Vibrio</taxon>
    </lineage>
</organism>
<protein>
    <submittedName>
        <fullName evidence="1">Uncharacterized protein</fullName>
    </submittedName>
</protein>
<evidence type="ECO:0000313" key="1">
    <source>
        <dbReference type="EMBL" id="GLR06571.1"/>
    </source>
</evidence>
<sequence>MVLYWLPRQWPMNDIKCNKNKRLEGYLIIHVAETSYGSKKIEARLFLRFVMIRFFLYESSTNKNKHYPIIDIVNIKGRVGNFL</sequence>
<name>A0ABQ5Y6L1_9VIBR</name>
<comment type="caution">
    <text evidence="1">The sequence shown here is derived from an EMBL/GenBank/DDBJ whole genome shotgun (WGS) entry which is preliminary data.</text>
</comment>